<dbReference type="EC" id="4.-.-.-" evidence="8"/>
<evidence type="ECO:0000256" key="5">
    <source>
        <dbReference type="ARBA" id="ARBA00022833"/>
    </source>
</evidence>
<reference evidence="10 11" key="1">
    <citation type="submission" date="2019-03" db="EMBL/GenBank/DDBJ databases">
        <title>Genomic Encyclopedia of Type Strains, Phase IV (KMG-IV): sequencing the most valuable type-strain genomes for metagenomic binning, comparative biology and taxonomic classification.</title>
        <authorList>
            <person name="Goeker M."/>
        </authorList>
    </citation>
    <scope>NUCLEOTIDE SEQUENCE [LARGE SCALE GENOMIC DNA]</scope>
    <source>
        <strain evidence="10 11">DSM 1837</strain>
    </source>
</reference>
<comment type="cofactor">
    <cofactor evidence="8 9">
        <name>Zn(2+)</name>
        <dbReference type="ChEBI" id="CHEBI:29105"/>
    </cofactor>
    <text evidence="8 9">Binds 1 zinc ion per subunit.</text>
</comment>
<organism evidence="10 11">
    <name type="scientific">Simplicispira metamorpha</name>
    <dbReference type="NCBI Taxonomy" id="80881"/>
    <lineage>
        <taxon>Bacteria</taxon>
        <taxon>Pseudomonadati</taxon>
        <taxon>Pseudomonadota</taxon>
        <taxon>Betaproteobacteria</taxon>
        <taxon>Burkholderiales</taxon>
        <taxon>Comamonadaceae</taxon>
        <taxon>Simplicispira</taxon>
    </lineage>
</organism>
<dbReference type="AlphaFoldDB" id="A0A4R2NFA7"/>
<evidence type="ECO:0000313" key="10">
    <source>
        <dbReference type="EMBL" id="TCP19858.1"/>
    </source>
</evidence>
<dbReference type="InterPro" id="IPR007115">
    <property type="entry name" value="6-PTP_synth/QueD"/>
</dbReference>
<comment type="catalytic activity">
    <reaction evidence="7 8">
        <text>7,8-dihydroneopterin 3'-triphosphate + H2O = 6-carboxy-5,6,7,8-tetrahydropterin + triphosphate + acetaldehyde + 2 H(+)</text>
        <dbReference type="Rhea" id="RHEA:27966"/>
        <dbReference type="ChEBI" id="CHEBI:15343"/>
        <dbReference type="ChEBI" id="CHEBI:15377"/>
        <dbReference type="ChEBI" id="CHEBI:15378"/>
        <dbReference type="ChEBI" id="CHEBI:18036"/>
        <dbReference type="ChEBI" id="CHEBI:58462"/>
        <dbReference type="ChEBI" id="CHEBI:61032"/>
        <dbReference type="EC" id="4.1.2.50"/>
    </reaction>
</comment>
<dbReference type="UniPathway" id="UPA00391"/>
<evidence type="ECO:0000256" key="4">
    <source>
        <dbReference type="ARBA" id="ARBA00022723"/>
    </source>
</evidence>
<dbReference type="GO" id="GO:0008616">
    <property type="term" value="P:tRNA queuosine(34) biosynthetic process"/>
    <property type="evidence" value="ECO:0007669"/>
    <property type="project" value="UniProtKB-KW"/>
</dbReference>
<name>A0A4R2NFA7_9BURK</name>
<keyword evidence="5 8" id="KW-0862">Zinc</keyword>
<evidence type="ECO:0000256" key="2">
    <source>
        <dbReference type="ARBA" id="ARBA00008900"/>
    </source>
</evidence>
<dbReference type="EMBL" id="SLXH01000003">
    <property type="protein sequence ID" value="TCP19858.1"/>
    <property type="molecule type" value="Genomic_DNA"/>
</dbReference>
<comment type="similarity">
    <text evidence="2 8">Belongs to the PTPS family. QueD subfamily.</text>
</comment>
<accession>A0A4R2NFA7</accession>
<dbReference type="SUPFAM" id="SSF55620">
    <property type="entry name" value="Tetrahydrobiopterin biosynthesis enzymes-like"/>
    <property type="match status" value="1"/>
</dbReference>
<evidence type="ECO:0000256" key="1">
    <source>
        <dbReference type="ARBA" id="ARBA00005061"/>
    </source>
</evidence>
<evidence type="ECO:0000256" key="8">
    <source>
        <dbReference type="PIRNR" id="PIRNR006113"/>
    </source>
</evidence>
<evidence type="ECO:0000256" key="6">
    <source>
        <dbReference type="ARBA" id="ARBA00023239"/>
    </source>
</evidence>
<dbReference type="InterPro" id="IPR038418">
    <property type="entry name" value="6-PTP_synth/QueD_sf"/>
</dbReference>
<feature type="binding site" evidence="9">
    <location>
        <position position="38"/>
    </location>
    <ligand>
        <name>Zn(2+)</name>
        <dbReference type="ChEBI" id="CHEBI:29105"/>
    </ligand>
</feature>
<dbReference type="Pfam" id="PF01242">
    <property type="entry name" value="PTPS"/>
    <property type="match status" value="1"/>
</dbReference>
<dbReference type="PIRSF" id="PIRSF006113">
    <property type="entry name" value="PTP_synth"/>
    <property type="match status" value="1"/>
</dbReference>
<evidence type="ECO:0000256" key="7">
    <source>
        <dbReference type="ARBA" id="ARBA00048807"/>
    </source>
</evidence>
<keyword evidence="11" id="KW-1185">Reference proteome</keyword>
<dbReference type="PANTHER" id="PTHR12589">
    <property type="entry name" value="PYRUVOYL TETRAHYDROBIOPTERIN SYNTHASE"/>
    <property type="match status" value="1"/>
</dbReference>
<dbReference type="Proteomes" id="UP000295182">
    <property type="component" value="Unassembled WGS sequence"/>
</dbReference>
<gene>
    <name evidence="10" type="ORF">EV674_10388</name>
</gene>
<feature type="binding site" evidence="9">
    <location>
        <position position="36"/>
    </location>
    <ligand>
        <name>Zn(2+)</name>
        <dbReference type="ChEBI" id="CHEBI:29105"/>
    </ligand>
</feature>
<comment type="caution">
    <text evidence="10">The sequence shown here is derived from an EMBL/GenBank/DDBJ whole genome shotgun (WGS) entry which is preliminary data.</text>
</comment>
<sequence>MTVPASPVMCVSQRFFFDAAHTLQRQIEAEGSRRIHGHTYHAEVTLRGPLDPATGMVIDLGYLRLRLQSVREQLDHHLLDEVPGLAPPTLENLCLFIARALADMQPAPWRVRVWREALGDSCTLEW</sequence>
<dbReference type="Gene3D" id="3.30.479.10">
    <property type="entry name" value="6-pyruvoyl tetrahydropterin synthase/QueD"/>
    <property type="match status" value="1"/>
</dbReference>
<keyword evidence="6 8" id="KW-0456">Lyase</keyword>
<protein>
    <recommendedName>
        <fullName evidence="3 8">6-carboxy-5,6,7,8-tetrahydropterin synthase</fullName>
        <ecNumber evidence="8">4.-.-.-</ecNumber>
    </recommendedName>
</protein>
<feature type="binding site" evidence="9">
    <location>
        <position position="21"/>
    </location>
    <ligand>
        <name>Zn(2+)</name>
        <dbReference type="ChEBI" id="CHEBI:29105"/>
    </ligand>
</feature>
<evidence type="ECO:0000313" key="11">
    <source>
        <dbReference type="Proteomes" id="UP000295182"/>
    </source>
</evidence>
<keyword evidence="8" id="KW-0671">Queuosine biosynthesis</keyword>
<comment type="pathway">
    <text evidence="1 8">Purine metabolism; 7-cyano-7-deazaguanine biosynthesis.</text>
</comment>
<dbReference type="GO" id="GO:0046872">
    <property type="term" value="F:metal ion binding"/>
    <property type="evidence" value="ECO:0007669"/>
    <property type="project" value="UniProtKB-KW"/>
</dbReference>
<dbReference type="PANTHER" id="PTHR12589:SF7">
    <property type="entry name" value="6-PYRUVOYL TETRAHYDROBIOPTERIN SYNTHASE"/>
    <property type="match status" value="1"/>
</dbReference>
<evidence type="ECO:0000256" key="3">
    <source>
        <dbReference type="ARBA" id="ARBA00018141"/>
    </source>
</evidence>
<evidence type="ECO:0000256" key="9">
    <source>
        <dbReference type="PIRSR" id="PIRSR006113-2"/>
    </source>
</evidence>
<dbReference type="GO" id="GO:0070497">
    <property type="term" value="F:6-carboxytetrahydropterin synthase activity"/>
    <property type="evidence" value="ECO:0007669"/>
    <property type="project" value="UniProtKB-EC"/>
</dbReference>
<proteinExistence type="inferred from homology"/>
<keyword evidence="4 8" id="KW-0479">Metal-binding</keyword>